<dbReference type="EMBL" id="CAJHJT010000012">
    <property type="protein sequence ID" value="CAD7000270.1"/>
    <property type="molecule type" value="Genomic_DNA"/>
</dbReference>
<name>A0A811UN54_CERCA</name>
<comment type="caution">
    <text evidence="1">The sequence shown here is derived from an EMBL/GenBank/DDBJ whole genome shotgun (WGS) entry which is preliminary data.</text>
</comment>
<evidence type="ECO:0000313" key="2">
    <source>
        <dbReference type="Proteomes" id="UP000606786"/>
    </source>
</evidence>
<sequence length="108" mass="12313">MDHHAVLRFTHNRDLFTFQQSDLANILAVAKHTHERKSSNYDNDIFAASTPFNTTKTPHISVYLSCSNQLKNLIICVHCAIDGNQFPMRCPLQHTLPDPGESPYMIFL</sequence>
<gene>
    <name evidence="1" type="ORF">CCAP1982_LOCUS8760</name>
</gene>
<protein>
    <submittedName>
        <fullName evidence="1">(Mediterranean fruit fly) hypothetical protein</fullName>
    </submittedName>
</protein>
<proteinExistence type="predicted"/>
<accession>A0A811UN54</accession>
<reference evidence="1" key="1">
    <citation type="submission" date="2020-11" db="EMBL/GenBank/DDBJ databases">
        <authorList>
            <person name="Whitehead M."/>
        </authorList>
    </citation>
    <scope>NUCLEOTIDE SEQUENCE</scope>
    <source>
        <strain evidence="1">EGII</strain>
    </source>
</reference>
<organism evidence="1 2">
    <name type="scientific">Ceratitis capitata</name>
    <name type="common">Mediterranean fruit fly</name>
    <name type="synonym">Tephritis capitata</name>
    <dbReference type="NCBI Taxonomy" id="7213"/>
    <lineage>
        <taxon>Eukaryota</taxon>
        <taxon>Metazoa</taxon>
        <taxon>Ecdysozoa</taxon>
        <taxon>Arthropoda</taxon>
        <taxon>Hexapoda</taxon>
        <taxon>Insecta</taxon>
        <taxon>Pterygota</taxon>
        <taxon>Neoptera</taxon>
        <taxon>Endopterygota</taxon>
        <taxon>Diptera</taxon>
        <taxon>Brachycera</taxon>
        <taxon>Muscomorpha</taxon>
        <taxon>Tephritoidea</taxon>
        <taxon>Tephritidae</taxon>
        <taxon>Ceratitis</taxon>
        <taxon>Ceratitis</taxon>
    </lineage>
</organism>
<evidence type="ECO:0000313" key="1">
    <source>
        <dbReference type="EMBL" id="CAD7000270.1"/>
    </source>
</evidence>
<dbReference type="Proteomes" id="UP000606786">
    <property type="component" value="Unassembled WGS sequence"/>
</dbReference>
<dbReference type="AlphaFoldDB" id="A0A811UN54"/>
<keyword evidence="2" id="KW-1185">Reference proteome</keyword>